<dbReference type="OrthoDB" id="45365at2759"/>
<reference evidence="1" key="2">
    <citation type="journal article" date="2023" name="Plants (Basel)">
        <title>Annotation of the Turnera subulata (Passifloraceae) Draft Genome Reveals the S-Locus Evolved after the Divergence of Turneroideae from Passifloroideae in a Stepwise Manner.</title>
        <authorList>
            <person name="Henning P.M."/>
            <person name="Roalson E.H."/>
            <person name="Mir W."/>
            <person name="McCubbin A.G."/>
            <person name="Shore J.S."/>
        </authorList>
    </citation>
    <scope>NUCLEOTIDE SEQUENCE</scope>
    <source>
        <strain evidence="1">F60SS</strain>
    </source>
</reference>
<comment type="caution">
    <text evidence="1">The sequence shown here is derived from an EMBL/GenBank/DDBJ whole genome shotgun (WGS) entry which is preliminary data.</text>
</comment>
<evidence type="ECO:0000313" key="1">
    <source>
        <dbReference type="EMBL" id="KAJ4844529.1"/>
    </source>
</evidence>
<accession>A0A9Q0JK26</accession>
<dbReference type="InterPro" id="IPR015915">
    <property type="entry name" value="Kelch-typ_b-propeller"/>
</dbReference>
<name>A0A9Q0JK26_9ROSI</name>
<dbReference type="EMBL" id="JAKUCV010001929">
    <property type="protein sequence ID" value="KAJ4844529.1"/>
    <property type="molecule type" value="Genomic_DNA"/>
</dbReference>
<sequence>MTPPPKPLPPSLQRRFYPKKIERTRVGPWLGTSSTVLVAHSRMAHPSVVTKTVRALDLTTNGNNTPRWQRKARMLVPRYPPCTVVVGGKIYALGGSDPADKPWAEVYDPTSNIWEALPPPPKIPEPGYEFLSARLEDDNDREKGSIIVLSVRDELLLQYNVANRSWNMSKLQRWSGGPACRMGDPSGPALAVGRMVYWFSCRSGHLYGVHLDTHKLYESELVMDVPSNWVQRPLLGHLGGHKFFLLHGSFYESPKAGVMMHCVKFSVALVDARKEMTISLESSQSFVIKAGQIGNGCVVMSSH</sequence>
<gene>
    <name evidence="1" type="ORF">Tsubulata_026052</name>
</gene>
<dbReference type="AlphaFoldDB" id="A0A9Q0JK26"/>
<dbReference type="SUPFAM" id="SSF117281">
    <property type="entry name" value="Kelch motif"/>
    <property type="match status" value="1"/>
</dbReference>
<evidence type="ECO:0000313" key="2">
    <source>
        <dbReference type="Proteomes" id="UP001141552"/>
    </source>
</evidence>
<organism evidence="1 2">
    <name type="scientific">Turnera subulata</name>
    <dbReference type="NCBI Taxonomy" id="218843"/>
    <lineage>
        <taxon>Eukaryota</taxon>
        <taxon>Viridiplantae</taxon>
        <taxon>Streptophyta</taxon>
        <taxon>Embryophyta</taxon>
        <taxon>Tracheophyta</taxon>
        <taxon>Spermatophyta</taxon>
        <taxon>Magnoliopsida</taxon>
        <taxon>eudicotyledons</taxon>
        <taxon>Gunneridae</taxon>
        <taxon>Pentapetalae</taxon>
        <taxon>rosids</taxon>
        <taxon>fabids</taxon>
        <taxon>Malpighiales</taxon>
        <taxon>Passifloraceae</taxon>
        <taxon>Turnera</taxon>
    </lineage>
</organism>
<protein>
    <recommendedName>
        <fullName evidence="3">F-box/kelch-repeat protein</fullName>
    </recommendedName>
</protein>
<dbReference type="Pfam" id="PF01344">
    <property type="entry name" value="Kelch_1"/>
    <property type="match status" value="1"/>
</dbReference>
<dbReference type="Proteomes" id="UP001141552">
    <property type="component" value="Unassembled WGS sequence"/>
</dbReference>
<keyword evidence="2" id="KW-1185">Reference proteome</keyword>
<proteinExistence type="predicted"/>
<dbReference type="Gene3D" id="2.120.10.80">
    <property type="entry name" value="Kelch-type beta propeller"/>
    <property type="match status" value="1"/>
</dbReference>
<dbReference type="InterPro" id="IPR006652">
    <property type="entry name" value="Kelch_1"/>
</dbReference>
<evidence type="ECO:0008006" key="3">
    <source>
        <dbReference type="Google" id="ProtNLM"/>
    </source>
</evidence>
<reference evidence="1" key="1">
    <citation type="submission" date="2022-02" db="EMBL/GenBank/DDBJ databases">
        <authorList>
            <person name="Henning P.M."/>
            <person name="McCubbin A.G."/>
            <person name="Shore J.S."/>
        </authorList>
    </citation>
    <scope>NUCLEOTIDE SEQUENCE</scope>
    <source>
        <strain evidence="1">F60SS</strain>
        <tissue evidence="1">Leaves</tissue>
    </source>
</reference>